<accession>A0A1H8CX63</accession>
<organism evidence="2 3">
    <name type="scientific">Halorientalis persicus</name>
    <dbReference type="NCBI Taxonomy" id="1367881"/>
    <lineage>
        <taxon>Archaea</taxon>
        <taxon>Methanobacteriati</taxon>
        <taxon>Methanobacteriota</taxon>
        <taxon>Stenosarchaea group</taxon>
        <taxon>Halobacteria</taxon>
        <taxon>Halobacteriales</taxon>
        <taxon>Haloarculaceae</taxon>
        <taxon>Halorientalis</taxon>
    </lineage>
</organism>
<gene>
    <name evidence="2" type="ORF">SAMN05216388_100192</name>
</gene>
<dbReference type="Proteomes" id="UP000198775">
    <property type="component" value="Unassembled WGS sequence"/>
</dbReference>
<dbReference type="AlphaFoldDB" id="A0A1H8CX63"/>
<reference evidence="3" key="1">
    <citation type="submission" date="2016-10" db="EMBL/GenBank/DDBJ databases">
        <authorList>
            <person name="Varghese N."/>
            <person name="Submissions S."/>
        </authorList>
    </citation>
    <scope>NUCLEOTIDE SEQUENCE [LARGE SCALE GENOMIC DNA]</scope>
    <source>
        <strain evidence="3">IBRC-M 10043</strain>
    </source>
</reference>
<sequence length="52" mass="5882">MVPVGPVLFRPPEPAGPEFHPLLLFALGLVIGYLFGRTDWPRWRGWLPGEEP</sequence>
<evidence type="ECO:0000256" key="1">
    <source>
        <dbReference type="SAM" id="Phobius"/>
    </source>
</evidence>
<dbReference type="EMBL" id="FOCX01000001">
    <property type="protein sequence ID" value="SEM98918.1"/>
    <property type="molecule type" value="Genomic_DNA"/>
</dbReference>
<evidence type="ECO:0000313" key="2">
    <source>
        <dbReference type="EMBL" id="SEM98918.1"/>
    </source>
</evidence>
<keyword evidence="1" id="KW-0812">Transmembrane</keyword>
<keyword evidence="3" id="KW-1185">Reference proteome</keyword>
<proteinExistence type="predicted"/>
<evidence type="ECO:0000313" key="3">
    <source>
        <dbReference type="Proteomes" id="UP000198775"/>
    </source>
</evidence>
<keyword evidence="1" id="KW-0472">Membrane</keyword>
<keyword evidence="1" id="KW-1133">Transmembrane helix</keyword>
<dbReference type="RefSeq" id="WP_170845288.1">
    <property type="nucleotide sequence ID" value="NZ_FOCX01000001.1"/>
</dbReference>
<dbReference type="OrthoDB" id="377744at2157"/>
<name>A0A1H8CX63_9EURY</name>
<protein>
    <submittedName>
        <fullName evidence="2">Uncharacterized protein</fullName>
    </submittedName>
</protein>
<feature type="transmembrane region" description="Helical" evidence="1">
    <location>
        <begin position="19"/>
        <end position="36"/>
    </location>
</feature>